<organism evidence="3 4">
    <name type="scientific">Nicoletella semolina</name>
    <dbReference type="NCBI Taxonomy" id="271160"/>
    <lineage>
        <taxon>Bacteria</taxon>
        <taxon>Pseudomonadati</taxon>
        <taxon>Pseudomonadota</taxon>
        <taxon>Gammaproteobacteria</taxon>
        <taxon>Pasteurellales</taxon>
        <taxon>Pasteurellaceae</taxon>
        <taxon>Nicoletella</taxon>
    </lineage>
</organism>
<sequence length="210" mass="24416">MKSYLKTQNIRAFIEPIVGETTVKTYFSYYGIFKDGLMFGLFRDDHFYLRTSSANLGEIQSLNTCHLEDKHIGIQAKNFYLIPLNQLSNRPLITSWISSTLNEMTEQIKQTEKLRKKLIRYLPNMDINIERRLRKLGIKSVDELVEKGEMNIFIELIKIGIEANDNLLFRLHGAINHKYAQTLTPSEKNTILQEANNALYNAGLRKRFNV</sequence>
<evidence type="ECO:0000313" key="4">
    <source>
        <dbReference type="Proteomes" id="UP000295537"/>
    </source>
</evidence>
<reference evidence="3 4" key="1">
    <citation type="submission" date="2019-03" db="EMBL/GenBank/DDBJ databases">
        <title>Genomic Encyclopedia of Type Strains, Phase IV (KMG-IV): sequencing the most valuable type-strain genomes for metagenomic binning, comparative biology and taxonomic classification.</title>
        <authorList>
            <person name="Goeker M."/>
        </authorList>
    </citation>
    <scope>NUCLEOTIDE SEQUENCE [LARGE SCALE GENOMIC DNA]</scope>
    <source>
        <strain evidence="3 4">DSM 16380</strain>
    </source>
</reference>
<accession>A0A4V2SJK8</accession>
<comment type="caution">
    <text evidence="3">The sequence shown here is derived from an EMBL/GenBank/DDBJ whole genome shotgun (WGS) entry which is preliminary data.</text>
</comment>
<dbReference type="RefSeq" id="WP_132501961.1">
    <property type="nucleotide sequence ID" value="NZ_LVXA01000001.1"/>
</dbReference>
<protein>
    <submittedName>
        <fullName evidence="3">Regulator of competence-specific genes</fullName>
    </submittedName>
</protein>
<dbReference type="Gene3D" id="1.10.150.20">
    <property type="entry name" value="5' to 3' exonuclease, C-terminal subdomain"/>
    <property type="match status" value="1"/>
</dbReference>
<evidence type="ECO:0000259" key="2">
    <source>
        <dbReference type="Pfam" id="PF04994"/>
    </source>
</evidence>
<dbReference type="SUPFAM" id="SSF159894">
    <property type="entry name" value="YgaC/TfoX-N like"/>
    <property type="match status" value="1"/>
</dbReference>
<dbReference type="Proteomes" id="UP000295537">
    <property type="component" value="Unassembled WGS sequence"/>
</dbReference>
<evidence type="ECO:0000313" key="3">
    <source>
        <dbReference type="EMBL" id="TCP16006.1"/>
    </source>
</evidence>
<name>A0A4V2SJK8_9PAST</name>
<dbReference type="PANTHER" id="PTHR36121">
    <property type="entry name" value="PROTEIN SXY"/>
    <property type="match status" value="1"/>
</dbReference>
<dbReference type="PANTHER" id="PTHR36121:SF1">
    <property type="entry name" value="PROTEIN SXY"/>
    <property type="match status" value="1"/>
</dbReference>
<dbReference type="OrthoDB" id="4225809at2"/>
<proteinExistence type="predicted"/>
<feature type="domain" description="TfoX C-terminal" evidence="2">
    <location>
        <begin position="118"/>
        <end position="194"/>
    </location>
</feature>
<dbReference type="AlphaFoldDB" id="A0A4V2SJK8"/>
<dbReference type="EMBL" id="SLXJ01000015">
    <property type="protein sequence ID" value="TCP16006.1"/>
    <property type="molecule type" value="Genomic_DNA"/>
</dbReference>
<gene>
    <name evidence="3" type="ORF">EV693_11546</name>
</gene>
<feature type="domain" description="TfoX N-terminal" evidence="1">
    <location>
        <begin position="18"/>
        <end position="102"/>
    </location>
</feature>
<dbReference type="PIRSF" id="PIRSF028788">
    <property type="entry name" value="TfoX_Sxy"/>
    <property type="match status" value="1"/>
</dbReference>
<dbReference type="Pfam" id="PF04993">
    <property type="entry name" value="TfoX_N"/>
    <property type="match status" value="1"/>
</dbReference>
<evidence type="ECO:0000259" key="1">
    <source>
        <dbReference type="Pfam" id="PF04993"/>
    </source>
</evidence>
<dbReference type="InterPro" id="IPR007077">
    <property type="entry name" value="TfoX_C"/>
</dbReference>
<dbReference type="Gene3D" id="3.30.1460.30">
    <property type="entry name" value="YgaC/TfoX-N like chaperone"/>
    <property type="match status" value="1"/>
</dbReference>
<dbReference type="InterPro" id="IPR007076">
    <property type="entry name" value="TfoX_N"/>
</dbReference>
<dbReference type="GO" id="GO:0030420">
    <property type="term" value="P:establishment of competence for transformation"/>
    <property type="evidence" value="ECO:0007669"/>
    <property type="project" value="InterPro"/>
</dbReference>
<keyword evidence="4" id="KW-1185">Reference proteome</keyword>
<dbReference type="InterPro" id="IPR026256">
    <property type="entry name" value="TfoX-like_gammaprotbact"/>
</dbReference>
<dbReference type="InterPro" id="IPR047525">
    <property type="entry name" value="TfoX-like"/>
</dbReference>
<dbReference type="Pfam" id="PF04994">
    <property type="entry name" value="TfoX_C"/>
    <property type="match status" value="1"/>
</dbReference>